<dbReference type="RefSeq" id="WP_317834444.1">
    <property type="nucleotide sequence ID" value="NZ_CP136920.1"/>
</dbReference>
<dbReference type="KEGG" id="puo:RZN69_02590"/>
<dbReference type="InterPro" id="IPR005318">
    <property type="entry name" value="OM_porin_bac"/>
</dbReference>
<dbReference type="Pfam" id="PF03573">
    <property type="entry name" value="OprD"/>
    <property type="match status" value="1"/>
</dbReference>
<protein>
    <submittedName>
        <fullName evidence="5">OprD family outer membrane porin</fullName>
    </submittedName>
</protein>
<keyword evidence="4" id="KW-0472">Membrane</keyword>
<evidence type="ECO:0000256" key="4">
    <source>
        <dbReference type="SAM" id="Phobius"/>
    </source>
</evidence>
<dbReference type="PANTHER" id="PTHR34596">
    <property type="entry name" value="CHITOPORIN"/>
    <property type="match status" value="1"/>
</dbReference>
<keyword evidence="2" id="KW-0813">Transport</keyword>
<keyword evidence="3" id="KW-0732">Signal</keyword>
<keyword evidence="4" id="KW-1133">Transmembrane helix</keyword>
<keyword evidence="4" id="KW-0812">Transmembrane</keyword>
<keyword evidence="6" id="KW-1185">Reference proteome</keyword>
<feature type="transmembrane region" description="Helical" evidence="4">
    <location>
        <begin position="7"/>
        <end position="27"/>
    </location>
</feature>
<name>A0AAQ3L9R5_9BACT</name>
<dbReference type="InterPro" id="IPR023614">
    <property type="entry name" value="Porin_dom_sf"/>
</dbReference>
<dbReference type="Proteomes" id="UP001304300">
    <property type="component" value="Chromosome"/>
</dbReference>
<evidence type="ECO:0000313" key="5">
    <source>
        <dbReference type="EMBL" id="WOO41960.1"/>
    </source>
</evidence>
<dbReference type="GO" id="GO:0015288">
    <property type="term" value="F:porin activity"/>
    <property type="evidence" value="ECO:0007669"/>
    <property type="project" value="TreeGrafter"/>
</dbReference>
<evidence type="ECO:0000256" key="2">
    <source>
        <dbReference type="ARBA" id="ARBA00022448"/>
    </source>
</evidence>
<evidence type="ECO:0000313" key="6">
    <source>
        <dbReference type="Proteomes" id="UP001304300"/>
    </source>
</evidence>
<sequence>MAIRRNIKWIVSIVIVYAITSFITYGVTTPSYLFDDITAPETADSFITPLNDFQEHRSILYQEAMDPSFFPYLEDAVEEYSQPFISDTELSLNVRSYYLNQQRTRIINPTSEAWAIGGELDYKSGYWKDFLAIGASVYTTQKAYAPDGRDGTLLLGRGQNGFSVLGTSYVEFKFDKVKARFYRQTIETPFVNRHDNRMIPNTFEAYVIGSRDLRPVSFIVGQITKMKTRNENHFITIAERLGITEDTNGITMAGARFHPNEDSRVGAINYYVWDAMNMVYSETAFAIDLPEPWTSSFNFQFMDQRSVGEALIGDFSGQEIGINFSLGYHSAILSLGFTRIYGDTIRSPFGGYPGYSSIIVDDFNRAGQETFILGFSYDFEDIGLDGLSFFTTYANSHTVGQIQPGVPEKSSEYDLTIDYRFPEDSILDNLWIRLRGAWVSGDNPAGAPTFQAINDYRIIINYTIPIL</sequence>
<evidence type="ECO:0000256" key="1">
    <source>
        <dbReference type="ARBA" id="ARBA00009075"/>
    </source>
</evidence>
<comment type="similarity">
    <text evidence="1">Belongs to the outer membrane porin (Opr) (TC 1.B.25) family.</text>
</comment>
<dbReference type="AlphaFoldDB" id="A0AAQ3L9R5"/>
<gene>
    <name evidence="5" type="ORF">RZN69_02590</name>
</gene>
<dbReference type="Gene3D" id="2.40.160.10">
    <property type="entry name" value="Porin"/>
    <property type="match status" value="1"/>
</dbReference>
<organism evidence="5 6">
    <name type="scientific">Rubellicoccus peritrichatus</name>
    <dbReference type="NCBI Taxonomy" id="3080537"/>
    <lineage>
        <taxon>Bacteria</taxon>
        <taxon>Pseudomonadati</taxon>
        <taxon>Verrucomicrobiota</taxon>
        <taxon>Opitutia</taxon>
        <taxon>Puniceicoccales</taxon>
        <taxon>Cerasicoccaceae</taxon>
        <taxon>Rubellicoccus</taxon>
    </lineage>
</organism>
<reference evidence="5 6" key="1">
    <citation type="submission" date="2023-10" db="EMBL/GenBank/DDBJ databases">
        <title>Rubellicoccus peritrichatus gen. nov., sp. nov., isolated from an algae of coral reef tank.</title>
        <authorList>
            <person name="Luo J."/>
        </authorList>
    </citation>
    <scope>NUCLEOTIDE SEQUENCE [LARGE SCALE GENOMIC DNA]</scope>
    <source>
        <strain evidence="5 6">CR14</strain>
    </source>
</reference>
<evidence type="ECO:0000256" key="3">
    <source>
        <dbReference type="ARBA" id="ARBA00022729"/>
    </source>
</evidence>
<dbReference type="PANTHER" id="PTHR34596:SF2">
    <property type="entry name" value="CHITOPORIN"/>
    <property type="match status" value="1"/>
</dbReference>
<accession>A0AAQ3L9R5</accession>
<dbReference type="EMBL" id="CP136920">
    <property type="protein sequence ID" value="WOO41960.1"/>
    <property type="molecule type" value="Genomic_DNA"/>
</dbReference>
<proteinExistence type="inferred from homology"/>
<dbReference type="GO" id="GO:0016020">
    <property type="term" value="C:membrane"/>
    <property type="evidence" value="ECO:0007669"/>
    <property type="project" value="InterPro"/>
</dbReference>